<dbReference type="EMBL" id="CAJVQA010003463">
    <property type="protein sequence ID" value="CAG8575167.1"/>
    <property type="molecule type" value="Genomic_DNA"/>
</dbReference>
<keyword evidence="2" id="KW-1185">Reference proteome</keyword>
<protein>
    <submittedName>
        <fullName evidence="1">19113_t:CDS:1</fullName>
    </submittedName>
</protein>
<accession>A0A9N9BT61</accession>
<organism evidence="1 2">
    <name type="scientific">Cetraspora pellucida</name>
    <dbReference type="NCBI Taxonomy" id="1433469"/>
    <lineage>
        <taxon>Eukaryota</taxon>
        <taxon>Fungi</taxon>
        <taxon>Fungi incertae sedis</taxon>
        <taxon>Mucoromycota</taxon>
        <taxon>Glomeromycotina</taxon>
        <taxon>Glomeromycetes</taxon>
        <taxon>Diversisporales</taxon>
        <taxon>Gigasporaceae</taxon>
        <taxon>Cetraspora</taxon>
    </lineage>
</organism>
<dbReference type="OrthoDB" id="10398312at2759"/>
<evidence type="ECO:0000313" key="2">
    <source>
        <dbReference type="Proteomes" id="UP000789759"/>
    </source>
</evidence>
<comment type="caution">
    <text evidence="1">The sequence shown here is derived from an EMBL/GenBank/DDBJ whole genome shotgun (WGS) entry which is preliminary data.</text>
</comment>
<evidence type="ECO:0000313" key="1">
    <source>
        <dbReference type="EMBL" id="CAG8575167.1"/>
    </source>
</evidence>
<proteinExistence type="predicted"/>
<gene>
    <name evidence="1" type="ORF">CPELLU_LOCUS5831</name>
</gene>
<reference evidence="1" key="1">
    <citation type="submission" date="2021-06" db="EMBL/GenBank/DDBJ databases">
        <authorList>
            <person name="Kallberg Y."/>
            <person name="Tangrot J."/>
            <person name="Rosling A."/>
        </authorList>
    </citation>
    <scope>NUCLEOTIDE SEQUENCE</scope>
    <source>
        <strain evidence="1">FL966</strain>
    </source>
</reference>
<name>A0A9N9BT61_9GLOM</name>
<dbReference type="AlphaFoldDB" id="A0A9N9BT61"/>
<dbReference type="Proteomes" id="UP000789759">
    <property type="component" value="Unassembled WGS sequence"/>
</dbReference>
<sequence>MNKLENVLEELEMSYNCIKLSTEEYVNVDDKLQIINTSTEESVVRDILKEQVVKKYLKQSQFATEDDIYLLQQIIKKAESFY</sequence>